<evidence type="ECO:0000256" key="5">
    <source>
        <dbReference type="ARBA" id="ARBA00023002"/>
    </source>
</evidence>
<dbReference type="Proteomes" id="UP000546200">
    <property type="component" value="Unassembled WGS sequence"/>
</dbReference>
<evidence type="ECO:0000313" key="7">
    <source>
        <dbReference type="EMBL" id="MBB5714128.1"/>
    </source>
</evidence>
<keyword evidence="4" id="KW-0862">Zinc</keyword>
<sequence>MASQRLPTYFLSHGGGPWPWIKDLRPGAYDQLEQSLHHVRAELGELPRAVLMVSGHWEADRFLLSSAARPPMVYDYSGFPEHTYRIRYDAPGDPALAETVRAMLDRGGVPTGLDPQRGYDHGTFSLMHTLYPEAQLPVVQLALKADFVPAEHLRVGELLAPLRDQGVLIIGSGFSYHDVRGIMSGRGKLASATFDAWLEETLIHSAPEDRTKRLIDWSSAPAARAAHPREDHLIPLMVAAGAAGRDAGARVYHEEAFMGAITASSYRFGDLVVAAAAHELEGAN</sequence>
<dbReference type="CDD" id="cd07363">
    <property type="entry name" value="45_DOPA_Dioxygenase"/>
    <property type="match status" value="1"/>
</dbReference>
<proteinExistence type="inferred from homology"/>
<evidence type="ECO:0000256" key="4">
    <source>
        <dbReference type="ARBA" id="ARBA00022833"/>
    </source>
</evidence>
<dbReference type="SUPFAM" id="SSF53213">
    <property type="entry name" value="LigB-like"/>
    <property type="match status" value="1"/>
</dbReference>
<dbReference type="AlphaFoldDB" id="A0A7W9EV51"/>
<dbReference type="PANTHER" id="PTHR30096">
    <property type="entry name" value="4,5-DOPA DIOXYGENASE EXTRADIOL-LIKE PROTEIN"/>
    <property type="match status" value="1"/>
</dbReference>
<name>A0A7W9EV51_9SPHN</name>
<keyword evidence="5" id="KW-0560">Oxidoreductase</keyword>
<dbReference type="InterPro" id="IPR014436">
    <property type="entry name" value="Extradiol_dOase_DODA"/>
</dbReference>
<accession>A0A7W9EV51</accession>
<protein>
    <submittedName>
        <fullName evidence="7">Aromatic ring-opening dioxygenase catalytic subunit (LigB family)</fullName>
    </submittedName>
</protein>
<comment type="caution">
    <text evidence="7">The sequence shown here is derived from an EMBL/GenBank/DDBJ whole genome shotgun (WGS) entry which is preliminary data.</text>
</comment>
<dbReference type="InterPro" id="IPR004183">
    <property type="entry name" value="Xdiol_dOase_suB"/>
</dbReference>
<keyword evidence="7" id="KW-0223">Dioxygenase</keyword>
<dbReference type="GO" id="GO:0008270">
    <property type="term" value="F:zinc ion binding"/>
    <property type="evidence" value="ECO:0007669"/>
    <property type="project" value="InterPro"/>
</dbReference>
<evidence type="ECO:0000256" key="1">
    <source>
        <dbReference type="ARBA" id="ARBA00001947"/>
    </source>
</evidence>
<dbReference type="Gene3D" id="3.40.830.10">
    <property type="entry name" value="LigB-like"/>
    <property type="match status" value="1"/>
</dbReference>
<evidence type="ECO:0000256" key="3">
    <source>
        <dbReference type="ARBA" id="ARBA00022723"/>
    </source>
</evidence>
<organism evidence="7 8">
    <name type="scientific">Sphingomonas aerophila</name>
    <dbReference type="NCBI Taxonomy" id="1344948"/>
    <lineage>
        <taxon>Bacteria</taxon>
        <taxon>Pseudomonadati</taxon>
        <taxon>Pseudomonadota</taxon>
        <taxon>Alphaproteobacteria</taxon>
        <taxon>Sphingomonadales</taxon>
        <taxon>Sphingomonadaceae</taxon>
        <taxon>Sphingomonas</taxon>
    </lineage>
</organism>
<evidence type="ECO:0000256" key="2">
    <source>
        <dbReference type="ARBA" id="ARBA00007581"/>
    </source>
</evidence>
<dbReference type="PIRSF" id="PIRSF006157">
    <property type="entry name" value="Doxgns_DODA"/>
    <property type="match status" value="1"/>
</dbReference>
<dbReference type="RefSeq" id="WP_184055149.1">
    <property type="nucleotide sequence ID" value="NZ_JACIJK010000002.1"/>
</dbReference>
<dbReference type="GO" id="GO:0016702">
    <property type="term" value="F:oxidoreductase activity, acting on single donors with incorporation of molecular oxygen, incorporation of two atoms of oxygen"/>
    <property type="evidence" value="ECO:0007669"/>
    <property type="project" value="UniProtKB-ARBA"/>
</dbReference>
<dbReference type="Pfam" id="PF02900">
    <property type="entry name" value="LigB"/>
    <property type="match status" value="1"/>
</dbReference>
<reference evidence="7 8" key="1">
    <citation type="submission" date="2020-08" db="EMBL/GenBank/DDBJ databases">
        <title>Genomic Encyclopedia of Type Strains, Phase IV (KMG-IV): sequencing the most valuable type-strain genomes for metagenomic binning, comparative biology and taxonomic classification.</title>
        <authorList>
            <person name="Goeker M."/>
        </authorList>
    </citation>
    <scope>NUCLEOTIDE SEQUENCE [LARGE SCALE GENOMIC DNA]</scope>
    <source>
        <strain evidence="7 8">DSM 100044</strain>
    </source>
</reference>
<keyword evidence="3" id="KW-0479">Metal-binding</keyword>
<evidence type="ECO:0000259" key="6">
    <source>
        <dbReference type="Pfam" id="PF02900"/>
    </source>
</evidence>
<comment type="similarity">
    <text evidence="2">Belongs to the DODA-type extradiol aromatic ring-opening dioxygenase family.</text>
</comment>
<dbReference type="EMBL" id="JACIJK010000002">
    <property type="protein sequence ID" value="MBB5714128.1"/>
    <property type="molecule type" value="Genomic_DNA"/>
</dbReference>
<comment type="cofactor">
    <cofactor evidence="1">
        <name>Zn(2+)</name>
        <dbReference type="ChEBI" id="CHEBI:29105"/>
    </cofactor>
</comment>
<evidence type="ECO:0000313" key="8">
    <source>
        <dbReference type="Proteomes" id="UP000546200"/>
    </source>
</evidence>
<gene>
    <name evidence="7" type="ORF">FHS94_000951</name>
</gene>
<dbReference type="GO" id="GO:0008198">
    <property type="term" value="F:ferrous iron binding"/>
    <property type="evidence" value="ECO:0007669"/>
    <property type="project" value="InterPro"/>
</dbReference>
<feature type="domain" description="Extradiol ring-cleavage dioxygenase class III enzyme subunit B" evidence="6">
    <location>
        <begin position="27"/>
        <end position="269"/>
    </location>
</feature>
<dbReference type="PANTHER" id="PTHR30096:SF0">
    <property type="entry name" value="4,5-DOPA DIOXYGENASE EXTRADIOL-LIKE PROTEIN"/>
    <property type="match status" value="1"/>
</dbReference>
<keyword evidence="8" id="KW-1185">Reference proteome</keyword>